<feature type="compositionally biased region" description="Basic and acidic residues" evidence="4">
    <location>
        <begin position="1220"/>
        <end position="1229"/>
    </location>
</feature>
<dbReference type="Gene3D" id="1.25.40.10">
    <property type="entry name" value="Tetratricopeptide repeat domain"/>
    <property type="match status" value="6"/>
</dbReference>
<dbReference type="PROSITE" id="PS51375">
    <property type="entry name" value="PPR"/>
    <property type="match status" value="6"/>
</dbReference>
<reference evidence="7" key="1">
    <citation type="journal article" date="2016" name="G3 (Bethesda)">
        <title>First Draft Assembly and Annotation of the Genome of a California Endemic Oak Quercus lobata Nee (Fagaceae).</title>
        <authorList>
            <person name="Sork V.L."/>
            <person name="Fitz-Gibbon S.T."/>
            <person name="Puiu D."/>
            <person name="Crepeau M."/>
            <person name="Gugger P.F."/>
            <person name="Sherman R."/>
            <person name="Stevens K."/>
            <person name="Langley C.H."/>
            <person name="Pellegrini M."/>
            <person name="Salzberg S.L."/>
        </authorList>
    </citation>
    <scope>NUCLEOTIDE SEQUENCE [LARGE SCALE GENOMIC DNA]</scope>
    <source>
        <strain evidence="7">cv. SW786</strain>
    </source>
</reference>
<keyword evidence="7" id="KW-1185">Reference proteome</keyword>
<dbReference type="Proteomes" id="UP000594261">
    <property type="component" value="Chromosome 2"/>
</dbReference>
<dbReference type="PANTHER" id="PTHR47926">
    <property type="entry name" value="PENTATRICOPEPTIDE REPEAT-CONTAINING PROTEIN"/>
    <property type="match status" value="1"/>
</dbReference>
<dbReference type="GO" id="GO:0009451">
    <property type="term" value="P:RNA modification"/>
    <property type="evidence" value="ECO:0007669"/>
    <property type="project" value="InterPro"/>
</dbReference>
<feature type="domain" description="DYW" evidence="5">
    <location>
        <begin position="945"/>
        <end position="1029"/>
    </location>
</feature>
<dbReference type="Pfam" id="PF14432">
    <property type="entry name" value="DYW_deaminase"/>
    <property type="match status" value="1"/>
</dbReference>
<dbReference type="InterPro" id="IPR032867">
    <property type="entry name" value="DYW_dom"/>
</dbReference>
<dbReference type="PANTHER" id="PTHR47926:SF530">
    <property type="entry name" value="DYW DOMAIN-CONTAINING PROTEIN"/>
    <property type="match status" value="1"/>
</dbReference>
<evidence type="ECO:0000256" key="1">
    <source>
        <dbReference type="ARBA" id="ARBA00006643"/>
    </source>
</evidence>
<dbReference type="Gramene" id="QL02p061328:mrna">
    <property type="protein sequence ID" value="QL02p061328:mrna"/>
    <property type="gene ID" value="QL02p061328"/>
</dbReference>
<dbReference type="AlphaFoldDB" id="A0A7N2QZE6"/>
<accession>A0A7N2QZE6</accession>
<evidence type="ECO:0000313" key="6">
    <source>
        <dbReference type="EnsemblPlants" id="QL02p061328:mrna"/>
    </source>
</evidence>
<dbReference type="FunFam" id="1.25.40.10:FF:000031">
    <property type="entry name" value="Pentatricopeptide repeat-containing protein mitochondrial"/>
    <property type="match status" value="1"/>
</dbReference>
<reference evidence="6" key="2">
    <citation type="submission" date="2021-01" db="UniProtKB">
        <authorList>
            <consortium name="EnsemblPlants"/>
        </authorList>
    </citation>
    <scope>IDENTIFICATION</scope>
</reference>
<name>A0A7N2QZE6_QUELO</name>
<dbReference type="InParanoid" id="A0A7N2QZE6"/>
<dbReference type="FunFam" id="1.25.40.10:FF:000073">
    <property type="entry name" value="Pentatricopeptide repeat-containing protein chloroplastic"/>
    <property type="match status" value="1"/>
</dbReference>
<feature type="repeat" description="PPR" evidence="3">
    <location>
        <begin position="396"/>
        <end position="430"/>
    </location>
</feature>
<feature type="repeat" description="PPR" evidence="3">
    <location>
        <begin position="326"/>
        <end position="360"/>
    </location>
</feature>
<dbReference type="InterPro" id="IPR046960">
    <property type="entry name" value="PPR_At4g14850-like_plant"/>
</dbReference>
<feature type="repeat" description="PPR" evidence="3">
    <location>
        <begin position="528"/>
        <end position="562"/>
    </location>
</feature>
<feature type="repeat" description="PPR" evidence="3">
    <location>
        <begin position="629"/>
        <end position="663"/>
    </location>
</feature>
<evidence type="ECO:0000313" key="7">
    <source>
        <dbReference type="Proteomes" id="UP000594261"/>
    </source>
</evidence>
<dbReference type="FunFam" id="1.25.40.10:FF:000366">
    <property type="entry name" value="Pentatricopeptide (PPR) repeat-containing protein"/>
    <property type="match status" value="1"/>
</dbReference>
<dbReference type="Pfam" id="PF20431">
    <property type="entry name" value="E_motif"/>
    <property type="match status" value="1"/>
</dbReference>
<evidence type="ECO:0000256" key="4">
    <source>
        <dbReference type="SAM" id="MobiDB-lite"/>
    </source>
</evidence>
<evidence type="ECO:0000259" key="5">
    <source>
        <dbReference type="Pfam" id="PF14432"/>
    </source>
</evidence>
<dbReference type="FunFam" id="1.25.40.10:FF:000578">
    <property type="entry name" value="Pentatricopeptide repeat-containing protein"/>
    <property type="match status" value="1"/>
</dbReference>
<dbReference type="InterPro" id="IPR002885">
    <property type="entry name" value="PPR_rpt"/>
</dbReference>
<dbReference type="GO" id="GO:0008270">
    <property type="term" value="F:zinc ion binding"/>
    <property type="evidence" value="ECO:0007669"/>
    <property type="project" value="InterPro"/>
</dbReference>
<feature type="repeat" description="PPR" evidence="3">
    <location>
        <begin position="225"/>
        <end position="259"/>
    </location>
</feature>
<evidence type="ECO:0000256" key="3">
    <source>
        <dbReference type="PROSITE-ProRule" id="PRU00708"/>
    </source>
</evidence>
<dbReference type="NCBIfam" id="TIGR00756">
    <property type="entry name" value="PPR"/>
    <property type="match status" value="6"/>
</dbReference>
<proteinExistence type="inferred from homology"/>
<dbReference type="InterPro" id="IPR011990">
    <property type="entry name" value="TPR-like_helical_dom_sf"/>
</dbReference>
<comment type="similarity">
    <text evidence="1">Belongs to the PPR family. PCMP-H subfamily.</text>
</comment>
<keyword evidence="2" id="KW-0677">Repeat</keyword>
<feature type="repeat" description="PPR" evidence="3">
    <location>
        <begin position="730"/>
        <end position="764"/>
    </location>
</feature>
<dbReference type="Pfam" id="PF20430">
    <property type="entry name" value="Eplus_motif"/>
    <property type="match status" value="1"/>
</dbReference>
<dbReference type="FunFam" id="1.25.40.10:FF:001100">
    <property type="entry name" value="Pentatricopeptide repeat-containing protein"/>
    <property type="match status" value="1"/>
</dbReference>
<feature type="region of interest" description="Disordered" evidence="4">
    <location>
        <begin position="1188"/>
        <end position="1229"/>
    </location>
</feature>
<sequence>MMVELFVLGCTGVVLFLHGANFFFHVLTQHVAIRSLSQLMASPSVLDQTICLGINHVCLSVKGDENQDPMDGEDGTANEGQQATGEVVDEGELYSMIKWTMKLWCLISLQKPLLQPLYLPTHFLLSAKLIQTYAKFSGDPQTTTAILSSFHAKIFTPPTSISYSKLLSQCTASKSVTSGMEVHAHMIRFGLSEDPSFRNHLISLYSKCRCFGYARKLVEESSEPDLVSWSALISGYAQNGLGEEALLAFHEMHLLGVKCNQFTFPSVLKACSMTKDLELGKQVHGIAVVTGFESDVFVANTLVVMYAKCGEFGSSRRLFDTIPERNVVSWNALFSCYVQGDFCGEAVDLFQEMILNGIRPNEFSLSSILNACSGLGDDSQGKKTHGYLIKLGYDSDPFSANALVDMYAKVGDIEDAIAVFEEIARPDIVSWNAVIAGCVLHEYHGWALNLFAQMKRSEICPNMFTLSSALKACAGLGLKALGRQLHSRLITMDIESDSFVDVGLIDMYSKCDMMGEARMVFYLMPKKDLIAWNAVISGHAYNGEDMEAVSLFTEMFKEGIGFNQTTLSTVLKSTASLLYINVCKQVHALSVKSGFHSDNYVVNSILDTYGKCSHAENAARIFEECPIGDLVAFTSMITAYAQYGQGEEALKLYLQMQDRGIKPDPFVCSSLLNACANLSAYEQGKQIHVHVLKFGFMSDVFAGNSLVNMYAKCGSIDDADCAFSEIPERGIVSWSAMIGGLAQHGHGKQALQLFNQMLHDGVPPNHITLVSVLCACNHAGLVTEARHYFNSMEELFGIEPMQEHYACMIDLLARAGKLNEAMELMNMMPFQANGSVWGALLGAARIHKNVHLGQHAAKMLLTLEPEKSGTHILLANIYASAGMWENVAKVRRLMKDSNVKKEPGMSWIEVKDKVYTFIVGDRSHYRSKEIYAKLDELADLMNKAGYVPMVEIDLHDLEHSEKEQLLFHHSERLAVAFGLIATPPGTPIRVKKNLRICMDCHAAFKFICKIVSREIIVRDVNRFHHFKDGPQDFPYEYCLFYVTFVPLRWIYSQFKKWHYYLLAFVSFLLDICMNLEGWNQLGTGLESVTVMSHICVQSTDCSGEDACYYAYIIFLVKPLWFASHFLRWVILKEKKSEMQLIQTQQDQSSVELAIKEQWKLVCFEEMPRLVLTLYHPLTSPLTGVMFQGGDPRRNASSAEQSRDQKVWSDIKGNVPDNSTDGDKYQEGTA</sequence>
<dbReference type="EnsemblPlants" id="QL02p061328:mrna">
    <property type="protein sequence ID" value="QL02p061328:mrna"/>
    <property type="gene ID" value="QL02p061328"/>
</dbReference>
<dbReference type="InterPro" id="IPR046849">
    <property type="entry name" value="E2_motif"/>
</dbReference>
<dbReference type="FunFam" id="1.25.40.10:FF:000351">
    <property type="entry name" value="Pentatricopeptide repeat-containing protein"/>
    <property type="match status" value="2"/>
</dbReference>
<dbReference type="Pfam" id="PF01535">
    <property type="entry name" value="PPR"/>
    <property type="match status" value="4"/>
</dbReference>
<protein>
    <recommendedName>
        <fullName evidence="5">DYW domain-containing protein</fullName>
    </recommendedName>
</protein>
<organism evidence="6 7">
    <name type="scientific">Quercus lobata</name>
    <name type="common">Valley oak</name>
    <dbReference type="NCBI Taxonomy" id="97700"/>
    <lineage>
        <taxon>Eukaryota</taxon>
        <taxon>Viridiplantae</taxon>
        <taxon>Streptophyta</taxon>
        <taxon>Embryophyta</taxon>
        <taxon>Tracheophyta</taxon>
        <taxon>Spermatophyta</taxon>
        <taxon>Magnoliopsida</taxon>
        <taxon>eudicotyledons</taxon>
        <taxon>Gunneridae</taxon>
        <taxon>Pentapetalae</taxon>
        <taxon>rosids</taxon>
        <taxon>fabids</taxon>
        <taxon>Fagales</taxon>
        <taxon>Fagaceae</taxon>
        <taxon>Quercus</taxon>
    </lineage>
</organism>
<dbReference type="GO" id="GO:0003723">
    <property type="term" value="F:RNA binding"/>
    <property type="evidence" value="ECO:0007669"/>
    <property type="project" value="InterPro"/>
</dbReference>
<dbReference type="Pfam" id="PF13041">
    <property type="entry name" value="PPR_2"/>
    <property type="match status" value="5"/>
</dbReference>
<dbReference type="InterPro" id="IPR046848">
    <property type="entry name" value="E_motif"/>
</dbReference>
<dbReference type="OMA" id="WHYYLLA"/>
<evidence type="ECO:0000256" key="2">
    <source>
        <dbReference type="ARBA" id="ARBA00022737"/>
    </source>
</evidence>